<accession>A0A5J4SKL0</accession>
<proteinExistence type="predicted"/>
<dbReference type="Pfam" id="PF14135">
    <property type="entry name" value="DUF4302"/>
    <property type="match status" value="1"/>
</dbReference>
<evidence type="ECO:0008006" key="2">
    <source>
        <dbReference type="Google" id="ProtNLM"/>
    </source>
</evidence>
<protein>
    <recommendedName>
        <fullName evidence="2">DUF4987 domain-containing protein</fullName>
    </recommendedName>
</protein>
<name>A0A5J4SKL0_9ZZZZ</name>
<dbReference type="EMBL" id="SNRY01000124">
    <property type="protein sequence ID" value="KAA6346636.1"/>
    <property type="molecule type" value="Genomic_DNA"/>
</dbReference>
<dbReference type="InterPro" id="IPR025396">
    <property type="entry name" value="DUF4302"/>
</dbReference>
<reference evidence="1" key="1">
    <citation type="submission" date="2019-03" db="EMBL/GenBank/DDBJ databases">
        <title>Single cell metagenomics reveals metabolic interactions within the superorganism composed of flagellate Streblomastix strix and complex community of Bacteroidetes bacteria on its surface.</title>
        <authorList>
            <person name="Treitli S.C."/>
            <person name="Kolisko M."/>
            <person name="Husnik F."/>
            <person name="Keeling P."/>
            <person name="Hampl V."/>
        </authorList>
    </citation>
    <scope>NUCLEOTIDE SEQUENCE</scope>
    <source>
        <strain evidence="1">STM</strain>
    </source>
</reference>
<sequence length="434" mass="49187">MRKLICFFALTIGWLVQSCVQDEKSLFDKPATERVNELLSEYEALLTGEPNGWMMEYFPGDSLSVGGYTYVCTFKGGEVTLLSDVSTVHYPAGEKVTSLYRLISDQGPVLTFDTYNEIFHAFSEPLSSGDTDGYEGDYEFAILKADDHSMTLKGKKHGSIFILNRMEETGEAYIGKIQDTESKIAPMPRLRFLAGGEEFSVIKDRRILKFIYPEANGETRIETVTFIYTPTGIKLHRPLTFNGQTVQEFRLDEEEKDLVGVNAAVRFPYPTPFESLFCETQWWFDFSFDTLSGDKADMCSEMQGVLKGIYDENTRIWYGEESLTDIYIGVNGVHFVDPNADPNPYAFVFHSGNYNAVYGCHYKTGVNDTWVITPVASGFNFSYYGHFLPLVTYVGEYSPYTLAVEASAGEDPRVIKFSSVKNPAVWFRLYQRED</sequence>
<dbReference type="AlphaFoldDB" id="A0A5J4SKL0"/>
<dbReference type="PROSITE" id="PS51257">
    <property type="entry name" value="PROKAR_LIPOPROTEIN"/>
    <property type="match status" value="1"/>
</dbReference>
<organism evidence="1">
    <name type="scientific">termite gut metagenome</name>
    <dbReference type="NCBI Taxonomy" id="433724"/>
    <lineage>
        <taxon>unclassified sequences</taxon>
        <taxon>metagenomes</taxon>
        <taxon>organismal metagenomes</taxon>
    </lineage>
</organism>
<comment type="caution">
    <text evidence="1">The sequence shown here is derived from an EMBL/GenBank/DDBJ whole genome shotgun (WGS) entry which is preliminary data.</text>
</comment>
<gene>
    <name evidence="1" type="ORF">EZS27_005881</name>
</gene>
<evidence type="ECO:0000313" key="1">
    <source>
        <dbReference type="EMBL" id="KAA6346636.1"/>
    </source>
</evidence>